<dbReference type="eggNOG" id="ENOG5031CHZ">
    <property type="taxonomic scope" value="Bacteria"/>
</dbReference>
<proteinExistence type="predicted"/>
<reference evidence="2" key="1">
    <citation type="submission" date="2008-07" db="EMBL/GenBank/DDBJ databases">
        <authorList>
            <person name="Tandeau de Marsac N."/>
            <person name="Ferriera S."/>
            <person name="Johnson J."/>
            <person name="Kravitz S."/>
            <person name="Beeson K."/>
            <person name="Sutton G."/>
            <person name="Rogers Y.-H."/>
            <person name="Friedman R."/>
            <person name="Frazier M."/>
            <person name="Venter J.C."/>
        </authorList>
    </citation>
    <scope>NUCLEOTIDE SEQUENCE [LARGE SCALE GENOMIC DNA]</scope>
    <source>
        <strain evidence="2">PCC 7420</strain>
    </source>
</reference>
<dbReference type="AlphaFoldDB" id="B4VR86"/>
<dbReference type="Pfam" id="PF14072">
    <property type="entry name" value="DndB"/>
    <property type="match status" value="1"/>
</dbReference>
<dbReference type="STRING" id="118168.MC7420_1464"/>
<evidence type="ECO:0000313" key="3">
    <source>
        <dbReference type="Proteomes" id="UP000003835"/>
    </source>
</evidence>
<evidence type="ECO:0008006" key="4">
    <source>
        <dbReference type="Google" id="ProtNLM"/>
    </source>
</evidence>
<feature type="compositionally biased region" description="Basic and acidic residues" evidence="1">
    <location>
        <begin position="80"/>
        <end position="89"/>
    </location>
</feature>
<feature type="region of interest" description="Disordered" evidence="1">
    <location>
        <begin position="65"/>
        <end position="89"/>
    </location>
</feature>
<name>B4VR86_9CYAN</name>
<organism evidence="2 3">
    <name type="scientific">Coleofasciculus chthonoplastes PCC 7420</name>
    <dbReference type="NCBI Taxonomy" id="118168"/>
    <lineage>
        <taxon>Bacteria</taxon>
        <taxon>Bacillati</taxon>
        <taxon>Cyanobacteriota</taxon>
        <taxon>Cyanophyceae</taxon>
        <taxon>Coleofasciculales</taxon>
        <taxon>Coleofasciculaceae</taxon>
        <taxon>Coleofasciculus</taxon>
    </lineage>
</organism>
<dbReference type="InterPro" id="IPR017642">
    <property type="entry name" value="DNA_S_mod_DndB"/>
</dbReference>
<keyword evidence="3" id="KW-1185">Reference proteome</keyword>
<evidence type="ECO:0000256" key="1">
    <source>
        <dbReference type="SAM" id="MobiDB-lite"/>
    </source>
</evidence>
<dbReference type="CDD" id="cd16412">
    <property type="entry name" value="dndB"/>
    <property type="match status" value="1"/>
</dbReference>
<gene>
    <name evidence="2" type="ORF">MC7420_1464</name>
</gene>
<feature type="compositionally biased region" description="Polar residues" evidence="1">
    <location>
        <begin position="70"/>
        <end position="79"/>
    </location>
</feature>
<sequence>MTSLILLVYMSDYNLLQSESNQRLDEVLEPYFAKHHRQKCYPGLIFRQGKRQMIQINVPADDLPTLLQAKPSTDNNPDSGKNRPEVKGHTDEIKHYILNRIGKDKPWIVGTLTANVDPEKIEVIELGRGICLVIIPRGVKLDVTDGQHRKRAIHELIESPDGESVADNDFPITLVLEGNFSQCQTDFRDMAQTKALDKSLLLSFGEFEGTVGITKNLIEQVSMFEDKTERIKNSPSTKKKLIYTTNYIAKLVSCAFVNDPNHALKEHDVEQASDALASYLNQFFSECSKTQYICETNVDDLTVEDIATFKEDCILGRSVGLEILGRLLYLALNRGIYTFDTEKVLQLAQLDWSTAGELWQGNIIKKDPNPKNPSKPYKISASASPIRIAVNVAKAKLAWI</sequence>
<accession>B4VR86</accession>
<dbReference type="EMBL" id="DS989849">
    <property type="protein sequence ID" value="EDX75546.1"/>
    <property type="molecule type" value="Genomic_DNA"/>
</dbReference>
<dbReference type="NCBIfam" id="TIGR03187">
    <property type="entry name" value="DGQHR"/>
    <property type="match status" value="1"/>
</dbReference>
<dbReference type="Proteomes" id="UP000003835">
    <property type="component" value="Unassembled WGS sequence"/>
</dbReference>
<dbReference type="HOGENOM" id="CLU_036711_1_0_3"/>
<protein>
    <recommendedName>
        <fullName evidence="4">DGQHR domain protein</fullName>
    </recommendedName>
</protein>
<evidence type="ECO:0000313" key="2">
    <source>
        <dbReference type="EMBL" id="EDX75546.1"/>
    </source>
</evidence>
<dbReference type="InterPro" id="IPR017601">
    <property type="entry name" value="DGQHR-contain_dom"/>
</dbReference>